<dbReference type="Proteomes" id="UP001472677">
    <property type="component" value="Unassembled WGS sequence"/>
</dbReference>
<evidence type="ECO:0000313" key="1">
    <source>
        <dbReference type="EMBL" id="KAK8567269.1"/>
    </source>
</evidence>
<name>A0ABR2EWB3_9ROSI</name>
<proteinExistence type="predicted"/>
<dbReference type="EMBL" id="JBBPBM010000009">
    <property type="protein sequence ID" value="KAK8567269.1"/>
    <property type="molecule type" value="Genomic_DNA"/>
</dbReference>
<gene>
    <name evidence="1" type="ORF">V6N12_005865</name>
</gene>
<keyword evidence="2" id="KW-1185">Reference proteome</keyword>
<sequence length="329" mass="37290">MIHYIALKEAFQVYGEVLDVYIAYRNRRRRFKRTMFAFIRSTKERPDKTIKKAPLERQCFKNRDFRSYKEALLGAEVQKSDNTFGEDRIKVQERNNELLETTVWVKDNENEDRCFIDDESSFGHISSGPFYASVHEPCNNKNLNEITSSKGFHVSGSVERVAIDNSSLGGEVKQSLNKDQPRLDGPGLVDVPIVSVDDLSDSMTGGKEVEPNMYSQGGRTMCELPYVEITNESMLQEIQVEEVDEVAYMFDSTQAQSQLSNRAIQLGNRSMGLSAGLDKRNWWACAAKERGRTEKGKRAAKLNPVASSKRLHVGSQVDFPILLKSLIPF</sequence>
<comment type="caution">
    <text evidence="1">The sequence shown here is derived from an EMBL/GenBank/DDBJ whole genome shotgun (WGS) entry which is preliminary data.</text>
</comment>
<evidence type="ECO:0000313" key="2">
    <source>
        <dbReference type="Proteomes" id="UP001472677"/>
    </source>
</evidence>
<organism evidence="1 2">
    <name type="scientific">Hibiscus sabdariffa</name>
    <name type="common">roselle</name>
    <dbReference type="NCBI Taxonomy" id="183260"/>
    <lineage>
        <taxon>Eukaryota</taxon>
        <taxon>Viridiplantae</taxon>
        <taxon>Streptophyta</taxon>
        <taxon>Embryophyta</taxon>
        <taxon>Tracheophyta</taxon>
        <taxon>Spermatophyta</taxon>
        <taxon>Magnoliopsida</taxon>
        <taxon>eudicotyledons</taxon>
        <taxon>Gunneridae</taxon>
        <taxon>Pentapetalae</taxon>
        <taxon>rosids</taxon>
        <taxon>malvids</taxon>
        <taxon>Malvales</taxon>
        <taxon>Malvaceae</taxon>
        <taxon>Malvoideae</taxon>
        <taxon>Hibiscus</taxon>
    </lineage>
</organism>
<reference evidence="1 2" key="1">
    <citation type="journal article" date="2024" name="G3 (Bethesda)">
        <title>Genome assembly of Hibiscus sabdariffa L. provides insights into metabolisms of medicinal natural products.</title>
        <authorList>
            <person name="Kim T."/>
        </authorList>
    </citation>
    <scope>NUCLEOTIDE SEQUENCE [LARGE SCALE GENOMIC DNA]</scope>
    <source>
        <strain evidence="1">TK-2024</strain>
        <tissue evidence="1">Old leaves</tissue>
    </source>
</reference>
<protein>
    <submittedName>
        <fullName evidence="1">Uncharacterized protein</fullName>
    </submittedName>
</protein>
<accession>A0ABR2EWB3</accession>